<feature type="region of interest" description="Disordered" evidence="1">
    <location>
        <begin position="108"/>
        <end position="132"/>
    </location>
</feature>
<gene>
    <name evidence="2" type="ORF">QE152_g10499</name>
</gene>
<reference evidence="2 3" key="1">
    <citation type="journal article" date="2024" name="BMC Genomics">
        <title>De novo assembly and annotation of Popillia japonica's genome with initial clues to its potential as an invasive pest.</title>
        <authorList>
            <person name="Cucini C."/>
            <person name="Boschi S."/>
            <person name="Funari R."/>
            <person name="Cardaioli E."/>
            <person name="Iannotti N."/>
            <person name="Marturano G."/>
            <person name="Paoli F."/>
            <person name="Bruttini M."/>
            <person name="Carapelli A."/>
            <person name="Frati F."/>
            <person name="Nardi F."/>
        </authorList>
    </citation>
    <scope>NUCLEOTIDE SEQUENCE [LARGE SCALE GENOMIC DNA]</scope>
    <source>
        <strain evidence="2">DMR45628</strain>
    </source>
</reference>
<proteinExistence type="predicted"/>
<accession>A0AAW1LUG5</accession>
<comment type="caution">
    <text evidence="2">The sequence shown here is derived from an EMBL/GenBank/DDBJ whole genome shotgun (WGS) entry which is preliminary data.</text>
</comment>
<dbReference type="EMBL" id="JASPKY010000096">
    <property type="protein sequence ID" value="KAK9737690.1"/>
    <property type="molecule type" value="Genomic_DNA"/>
</dbReference>
<evidence type="ECO:0000313" key="2">
    <source>
        <dbReference type="EMBL" id="KAK9737690.1"/>
    </source>
</evidence>
<organism evidence="2 3">
    <name type="scientific">Popillia japonica</name>
    <name type="common">Japanese beetle</name>
    <dbReference type="NCBI Taxonomy" id="7064"/>
    <lineage>
        <taxon>Eukaryota</taxon>
        <taxon>Metazoa</taxon>
        <taxon>Ecdysozoa</taxon>
        <taxon>Arthropoda</taxon>
        <taxon>Hexapoda</taxon>
        <taxon>Insecta</taxon>
        <taxon>Pterygota</taxon>
        <taxon>Neoptera</taxon>
        <taxon>Endopterygota</taxon>
        <taxon>Coleoptera</taxon>
        <taxon>Polyphaga</taxon>
        <taxon>Scarabaeiformia</taxon>
        <taxon>Scarabaeidae</taxon>
        <taxon>Rutelinae</taxon>
        <taxon>Popillia</taxon>
    </lineage>
</organism>
<name>A0AAW1LUG5_POPJA</name>
<protein>
    <submittedName>
        <fullName evidence="2">Uncharacterized protein</fullName>
    </submittedName>
</protein>
<dbReference type="AlphaFoldDB" id="A0AAW1LUG5"/>
<evidence type="ECO:0000256" key="1">
    <source>
        <dbReference type="SAM" id="MobiDB-lite"/>
    </source>
</evidence>
<evidence type="ECO:0000313" key="3">
    <source>
        <dbReference type="Proteomes" id="UP001458880"/>
    </source>
</evidence>
<keyword evidence="3" id="KW-1185">Reference proteome</keyword>
<dbReference type="Proteomes" id="UP001458880">
    <property type="component" value="Unassembled WGS sequence"/>
</dbReference>
<sequence length="254" mass="28819">MRRRIIAKIQGLQEERVGRKWVSLALSLQLLGKEEGVLKENAVVRLENWVGKEEGKLSKFKDCKKKDIVGRNDGKWTTFKDNKKEDIMGGALSWNEIVIFISGTEQEGTTRIGRSKGSGTEQDRKKENSQNQRITIRKKKENSQNQRITIRKRQWVGLVLSWDNEQSLYAIVYAYVPVLVGELLDSDYCILIQSQTDVEVVQAAIEKSLVAMRAIAALPQSRDDFIHPTTVMRAIAALPQSRDDFIHPTTVVPA</sequence>